<gene>
    <name evidence="6" type="ORF">NADFUDRAFT_81405</name>
</gene>
<organism evidence="6 7">
    <name type="scientific">Nadsonia fulvescens var. elongata DSM 6958</name>
    <dbReference type="NCBI Taxonomy" id="857566"/>
    <lineage>
        <taxon>Eukaryota</taxon>
        <taxon>Fungi</taxon>
        <taxon>Dikarya</taxon>
        <taxon>Ascomycota</taxon>
        <taxon>Saccharomycotina</taxon>
        <taxon>Dipodascomycetes</taxon>
        <taxon>Dipodascales</taxon>
        <taxon>Dipodascales incertae sedis</taxon>
        <taxon>Nadsonia</taxon>
    </lineage>
</organism>
<dbReference type="SMART" id="SM00721">
    <property type="entry name" value="BAR"/>
    <property type="match status" value="1"/>
</dbReference>
<feature type="compositionally biased region" description="Polar residues" evidence="3">
    <location>
        <begin position="320"/>
        <end position="343"/>
    </location>
</feature>
<dbReference type="GO" id="GO:0008289">
    <property type="term" value="F:lipid binding"/>
    <property type="evidence" value="ECO:0007669"/>
    <property type="project" value="TreeGrafter"/>
</dbReference>
<dbReference type="OrthoDB" id="2159336at2759"/>
<keyword evidence="1 2" id="KW-0728">SH3 domain</keyword>
<feature type="region of interest" description="Disordered" evidence="3">
    <location>
        <begin position="292"/>
        <end position="353"/>
    </location>
</feature>
<evidence type="ECO:0000256" key="2">
    <source>
        <dbReference type="PROSITE-ProRule" id="PRU00192"/>
    </source>
</evidence>
<dbReference type="GO" id="GO:0031097">
    <property type="term" value="C:medial cortex"/>
    <property type="evidence" value="ECO:0007669"/>
    <property type="project" value="TreeGrafter"/>
</dbReference>
<dbReference type="EMBL" id="KV454406">
    <property type="protein sequence ID" value="ODQ68437.1"/>
    <property type="molecule type" value="Genomic_DNA"/>
</dbReference>
<dbReference type="PROSITE" id="PS50002">
    <property type="entry name" value="SH3"/>
    <property type="match status" value="1"/>
</dbReference>
<dbReference type="SUPFAM" id="SSF50044">
    <property type="entry name" value="SH3-domain"/>
    <property type="match status" value="1"/>
</dbReference>
<dbReference type="Pfam" id="PF00018">
    <property type="entry name" value="SH3_1"/>
    <property type="match status" value="1"/>
</dbReference>
<dbReference type="PANTHER" id="PTHR47174:SF1">
    <property type="entry name" value="REDUCED VIABILITY UPON STARVATION PROTEIN 167"/>
    <property type="match status" value="1"/>
</dbReference>
<dbReference type="GO" id="GO:1990528">
    <property type="term" value="C:Rvs161p-Rvs167p complex"/>
    <property type="evidence" value="ECO:0007669"/>
    <property type="project" value="TreeGrafter"/>
</dbReference>
<dbReference type="PROSITE" id="PS51021">
    <property type="entry name" value="BAR"/>
    <property type="match status" value="1"/>
</dbReference>
<feature type="domain" description="BAR" evidence="5">
    <location>
        <begin position="17"/>
        <end position="259"/>
    </location>
</feature>
<protein>
    <submittedName>
        <fullName evidence="6">Reduced viability upon starvation protein</fullName>
    </submittedName>
</protein>
<dbReference type="PRINTS" id="PR00452">
    <property type="entry name" value="SH3DOMAIN"/>
</dbReference>
<dbReference type="Gene3D" id="1.20.1270.60">
    <property type="entry name" value="Arfaptin homology (AH) domain/BAR domain"/>
    <property type="match status" value="1"/>
</dbReference>
<dbReference type="InterPro" id="IPR046982">
    <property type="entry name" value="BIN3/RVS161-like"/>
</dbReference>
<dbReference type="GO" id="GO:0006897">
    <property type="term" value="P:endocytosis"/>
    <property type="evidence" value="ECO:0007669"/>
    <property type="project" value="InterPro"/>
</dbReference>
<name>A0A1E3PUB4_9ASCO</name>
<dbReference type="GO" id="GO:0043332">
    <property type="term" value="C:mating projection tip"/>
    <property type="evidence" value="ECO:0007669"/>
    <property type="project" value="TreeGrafter"/>
</dbReference>
<dbReference type="STRING" id="857566.A0A1E3PUB4"/>
<evidence type="ECO:0000256" key="1">
    <source>
        <dbReference type="ARBA" id="ARBA00022443"/>
    </source>
</evidence>
<dbReference type="FunFam" id="1.20.1270.60:FF:000048">
    <property type="entry name" value="BAR adaptor protein RVS167"/>
    <property type="match status" value="1"/>
</dbReference>
<dbReference type="GO" id="GO:0030479">
    <property type="term" value="C:actin cortical patch"/>
    <property type="evidence" value="ECO:0007669"/>
    <property type="project" value="TreeGrafter"/>
</dbReference>
<dbReference type="PANTHER" id="PTHR47174">
    <property type="entry name" value="BRIDGING INTEGRATOR 3"/>
    <property type="match status" value="1"/>
</dbReference>
<keyword evidence="7" id="KW-1185">Reference proteome</keyword>
<dbReference type="Gene3D" id="2.30.30.40">
    <property type="entry name" value="SH3 Domains"/>
    <property type="match status" value="1"/>
</dbReference>
<evidence type="ECO:0000259" key="5">
    <source>
        <dbReference type="PROSITE" id="PS51021"/>
    </source>
</evidence>
<dbReference type="CDD" id="cd07599">
    <property type="entry name" value="BAR_Rvs167p"/>
    <property type="match status" value="1"/>
</dbReference>
<dbReference type="InterPro" id="IPR001452">
    <property type="entry name" value="SH3_domain"/>
</dbReference>
<feature type="domain" description="SH3" evidence="4">
    <location>
        <begin position="357"/>
        <end position="416"/>
    </location>
</feature>
<reference evidence="6 7" key="1">
    <citation type="journal article" date="2016" name="Proc. Natl. Acad. Sci. U.S.A.">
        <title>Comparative genomics of biotechnologically important yeasts.</title>
        <authorList>
            <person name="Riley R."/>
            <person name="Haridas S."/>
            <person name="Wolfe K.H."/>
            <person name="Lopes M.R."/>
            <person name="Hittinger C.T."/>
            <person name="Goeker M."/>
            <person name="Salamov A.A."/>
            <person name="Wisecaver J.H."/>
            <person name="Long T.M."/>
            <person name="Calvey C.H."/>
            <person name="Aerts A.L."/>
            <person name="Barry K.W."/>
            <person name="Choi C."/>
            <person name="Clum A."/>
            <person name="Coughlan A.Y."/>
            <person name="Deshpande S."/>
            <person name="Douglass A.P."/>
            <person name="Hanson S.J."/>
            <person name="Klenk H.-P."/>
            <person name="LaButti K.M."/>
            <person name="Lapidus A."/>
            <person name="Lindquist E.A."/>
            <person name="Lipzen A.M."/>
            <person name="Meier-Kolthoff J.P."/>
            <person name="Ohm R.A."/>
            <person name="Otillar R.P."/>
            <person name="Pangilinan J.L."/>
            <person name="Peng Y."/>
            <person name="Rokas A."/>
            <person name="Rosa C.A."/>
            <person name="Scheuner C."/>
            <person name="Sibirny A.A."/>
            <person name="Slot J.C."/>
            <person name="Stielow J.B."/>
            <person name="Sun H."/>
            <person name="Kurtzman C.P."/>
            <person name="Blackwell M."/>
            <person name="Grigoriev I.V."/>
            <person name="Jeffries T.W."/>
        </authorList>
    </citation>
    <scope>NUCLEOTIDE SEQUENCE [LARGE SCALE GENOMIC DNA]</scope>
    <source>
        <strain evidence="6 7">DSM 6958</strain>
    </source>
</reference>
<dbReference type="SMART" id="SM00326">
    <property type="entry name" value="SH3"/>
    <property type="match status" value="1"/>
</dbReference>
<dbReference type="Proteomes" id="UP000095009">
    <property type="component" value="Unassembled WGS sequence"/>
</dbReference>
<dbReference type="InterPro" id="IPR004148">
    <property type="entry name" value="BAR_dom"/>
</dbReference>
<accession>A0A1E3PUB4</accession>
<evidence type="ECO:0000256" key="3">
    <source>
        <dbReference type="SAM" id="MobiDB-lite"/>
    </source>
</evidence>
<dbReference type="FunFam" id="2.30.30.40:FF:000100">
    <property type="entry name" value="SH3 domain-containing YSC84-like protein 1"/>
    <property type="match status" value="1"/>
</dbReference>
<dbReference type="InterPro" id="IPR036028">
    <property type="entry name" value="SH3-like_dom_sf"/>
</dbReference>
<evidence type="ECO:0000313" key="7">
    <source>
        <dbReference type="Proteomes" id="UP000095009"/>
    </source>
</evidence>
<dbReference type="Pfam" id="PF03114">
    <property type="entry name" value="BAR"/>
    <property type="match status" value="1"/>
</dbReference>
<evidence type="ECO:0000313" key="6">
    <source>
        <dbReference type="EMBL" id="ODQ68437.1"/>
    </source>
</evidence>
<proteinExistence type="predicted"/>
<dbReference type="SUPFAM" id="SSF103657">
    <property type="entry name" value="BAR/IMD domain-like"/>
    <property type="match status" value="1"/>
</dbReference>
<dbReference type="AlphaFoldDB" id="A0A1E3PUB4"/>
<evidence type="ECO:0000259" key="4">
    <source>
        <dbReference type="PROSITE" id="PS50002"/>
    </source>
</evidence>
<feature type="region of interest" description="Disordered" evidence="3">
    <location>
        <begin position="1"/>
        <end position="33"/>
    </location>
</feature>
<dbReference type="InterPro" id="IPR027267">
    <property type="entry name" value="AH/BAR_dom_sf"/>
</dbReference>
<dbReference type="GO" id="GO:0051666">
    <property type="term" value="P:actin cortical patch localization"/>
    <property type="evidence" value="ECO:0007669"/>
    <property type="project" value="InterPro"/>
</dbReference>
<dbReference type="GO" id="GO:0097320">
    <property type="term" value="P:plasma membrane tubulation"/>
    <property type="evidence" value="ECO:0007669"/>
    <property type="project" value="TreeGrafter"/>
</dbReference>
<sequence length="416" mass="47663">MSWKGISKAVARGPQNFKQKFNMGERSADETFEDAERRLKELESQTKKLNEESKRYFTAITSMLTHQIEFSKGIEQIYKPISGQVSEMGPSASSIEEGQENVEGIQASEQYREIAANLLKTLQPELSLIESKIVQPTGELLSIIEVVNKVVVKRAHKQLDLDRRTASAKKYQGKTDLSIKDEKHFYTAENNLDIAQQEYEYYNNMLKEELPRLFLLESEFIRPLFISFYYMQLNVFYILYNNMENMKIPYFDLSTDIVEAYNLKKGQAEARADALTITHFITGRAKASFEKGKQFRKPLSKTDAEPGSSHVESATPPPYESSNETQYSQYSQDKKAQQQYQPSSKPPLPEQIHHYAPQPEYCTALYDYVASNQGDISFRVGDRIQVIQRTENANEWWIGVVNGVQGVFPGNYVQLG</sequence>